<dbReference type="EMBL" id="OV121133">
    <property type="protein sequence ID" value="CAH0552033.1"/>
    <property type="molecule type" value="Genomic_DNA"/>
</dbReference>
<feature type="signal peptide" evidence="1">
    <location>
        <begin position="1"/>
        <end position="19"/>
    </location>
</feature>
<reference evidence="2" key="1">
    <citation type="submission" date="2021-12" db="EMBL/GenBank/DDBJ databases">
        <authorList>
            <person name="King R."/>
        </authorList>
    </citation>
    <scope>NUCLEOTIDE SEQUENCE</scope>
</reference>
<keyword evidence="3" id="KW-1185">Reference proteome</keyword>
<sequence>MNSMIAVVALFAALASTQAGLIVGPSAHILQGPSSRSTIVGPDGSSISSVAPGGQIITEEHAGVVAHSAPVLAHSAVVAHSAPVVAHSAQFVAHSAPIVAHSAPVWAHSAQVLAHSAPVVAAHHGLVAHGADSTVISGPSGVISTNSLGHPSVVAHGVHGVHGVHGIHAGVVY</sequence>
<evidence type="ECO:0000313" key="3">
    <source>
        <dbReference type="Proteomes" id="UP001154078"/>
    </source>
</evidence>
<accession>A0A9P0FFB4</accession>
<protein>
    <submittedName>
        <fullName evidence="2">Uncharacterized protein</fullName>
    </submittedName>
</protein>
<proteinExistence type="predicted"/>
<evidence type="ECO:0000313" key="2">
    <source>
        <dbReference type="EMBL" id="CAH0552033.1"/>
    </source>
</evidence>
<keyword evidence="1" id="KW-0732">Signal</keyword>
<evidence type="ECO:0000256" key="1">
    <source>
        <dbReference type="SAM" id="SignalP"/>
    </source>
</evidence>
<gene>
    <name evidence="2" type="ORF">MELIAE_LOCUS4504</name>
</gene>
<dbReference type="AlphaFoldDB" id="A0A9P0FFB4"/>
<organism evidence="2 3">
    <name type="scientific">Brassicogethes aeneus</name>
    <name type="common">Rape pollen beetle</name>
    <name type="synonym">Meligethes aeneus</name>
    <dbReference type="NCBI Taxonomy" id="1431903"/>
    <lineage>
        <taxon>Eukaryota</taxon>
        <taxon>Metazoa</taxon>
        <taxon>Ecdysozoa</taxon>
        <taxon>Arthropoda</taxon>
        <taxon>Hexapoda</taxon>
        <taxon>Insecta</taxon>
        <taxon>Pterygota</taxon>
        <taxon>Neoptera</taxon>
        <taxon>Endopterygota</taxon>
        <taxon>Coleoptera</taxon>
        <taxon>Polyphaga</taxon>
        <taxon>Cucujiformia</taxon>
        <taxon>Nitidulidae</taxon>
        <taxon>Meligethinae</taxon>
        <taxon>Brassicogethes</taxon>
    </lineage>
</organism>
<dbReference type="Proteomes" id="UP001154078">
    <property type="component" value="Chromosome 2"/>
</dbReference>
<feature type="chain" id="PRO_5040219235" evidence="1">
    <location>
        <begin position="20"/>
        <end position="173"/>
    </location>
</feature>
<dbReference type="OrthoDB" id="6736754at2759"/>
<name>A0A9P0FFB4_BRAAE</name>